<dbReference type="EMBL" id="DTMQ01000017">
    <property type="protein sequence ID" value="HGE98968.1"/>
    <property type="molecule type" value="Genomic_DNA"/>
</dbReference>
<dbReference type="AlphaFoldDB" id="A0A7C3UQU0"/>
<reference evidence="1" key="1">
    <citation type="journal article" date="2020" name="mSystems">
        <title>Genome- and Community-Level Interaction Insights into Carbon Utilization and Element Cycling Functions of Hydrothermarchaeota in Hydrothermal Sediment.</title>
        <authorList>
            <person name="Zhou Z."/>
            <person name="Liu Y."/>
            <person name="Xu W."/>
            <person name="Pan J."/>
            <person name="Luo Z.H."/>
            <person name="Li M."/>
        </authorList>
    </citation>
    <scope>NUCLEOTIDE SEQUENCE [LARGE SCALE GENOMIC DNA]</scope>
    <source>
        <strain evidence="1">SpSt-906</strain>
    </source>
</reference>
<protein>
    <submittedName>
        <fullName evidence="1">Uncharacterized protein</fullName>
    </submittedName>
</protein>
<evidence type="ECO:0000313" key="1">
    <source>
        <dbReference type="EMBL" id="HGE98968.1"/>
    </source>
</evidence>
<organism evidence="1">
    <name type="scientific">candidate division WOR-3 bacterium</name>
    <dbReference type="NCBI Taxonomy" id="2052148"/>
    <lineage>
        <taxon>Bacteria</taxon>
        <taxon>Bacteria division WOR-3</taxon>
    </lineage>
</organism>
<comment type="caution">
    <text evidence="1">The sequence shown here is derived from an EMBL/GenBank/DDBJ whole genome shotgun (WGS) entry which is preliminary data.</text>
</comment>
<name>A0A7C3UQU0_UNCW3</name>
<sequence length="279" mass="32206">MKGSRFFLYSLLFGGWFMVANSQGLEKGFVNYWRNGTFTQTNIDLRRLSEGKIRARVDGKWQDFSVRKLPKDFLRWNFNKRIEMLRNLKEGKPPSLTGPHSGIVASYGGKRKDTQFSINCAVKGMGFIPKEEKLDEIIALLKNTINDSFSNKVQRLESLYQNGEEIFDPTKQTSLELYTTPDFETHTFLNQMANPAVAIVFLDYPSYELKAITQLIHPDNPQLSPYERKAVEFINLIHDYFHSESPRKSIGVIYHIIEVFDNTPGKGRGQRVVPERKKD</sequence>
<accession>A0A7C3UQU0</accession>
<proteinExistence type="predicted"/>
<gene>
    <name evidence="1" type="ORF">ENX07_02700</name>
</gene>